<dbReference type="OrthoDB" id="3037794at2759"/>
<name>A0A0C9WJM6_9AGAR</name>
<dbReference type="AlphaFoldDB" id="A0A0C9WJM6"/>
<reference evidence="3" key="2">
    <citation type="submission" date="2015-01" db="EMBL/GenBank/DDBJ databases">
        <title>Evolutionary Origins and Diversification of the Mycorrhizal Mutualists.</title>
        <authorList>
            <consortium name="DOE Joint Genome Institute"/>
            <consortium name="Mycorrhizal Genomics Consortium"/>
            <person name="Kohler A."/>
            <person name="Kuo A."/>
            <person name="Nagy L.G."/>
            <person name="Floudas D."/>
            <person name="Copeland A."/>
            <person name="Barry K.W."/>
            <person name="Cichocki N."/>
            <person name="Veneault-Fourrey C."/>
            <person name="LaButti K."/>
            <person name="Lindquist E.A."/>
            <person name="Lipzen A."/>
            <person name="Lundell T."/>
            <person name="Morin E."/>
            <person name="Murat C."/>
            <person name="Riley R."/>
            <person name="Ohm R."/>
            <person name="Sun H."/>
            <person name="Tunlid A."/>
            <person name="Henrissat B."/>
            <person name="Grigoriev I.V."/>
            <person name="Hibbett D.S."/>
            <person name="Martin F."/>
        </authorList>
    </citation>
    <scope>NUCLEOTIDE SEQUENCE [LARGE SCALE GENOMIC DNA]</scope>
    <source>
        <strain evidence="3">LaAM-08-1</strain>
    </source>
</reference>
<keyword evidence="1" id="KW-0472">Membrane</keyword>
<dbReference type="EMBL" id="KN838773">
    <property type="protein sequence ID" value="KIJ94959.1"/>
    <property type="molecule type" value="Genomic_DNA"/>
</dbReference>
<dbReference type="HOGENOM" id="CLU_1865424_0_0_1"/>
<proteinExistence type="predicted"/>
<sequence length="137" mass="15617">LFFCRPPDLDRISQFVTLVTAASVPVVPPIAILGLSYFFVKWVSDAVLDNIPSVERLIMAYTIDLILVLKSLFHFTLKPDLAGSANWEVLKEAFEAYERSHDVQQNHNSCRSALQQNNRRLDRDGFRAKIRELLGEV</sequence>
<gene>
    <name evidence="2" type="ORF">K443DRAFT_683387</name>
</gene>
<reference evidence="2 3" key="1">
    <citation type="submission" date="2014-04" db="EMBL/GenBank/DDBJ databases">
        <authorList>
            <consortium name="DOE Joint Genome Institute"/>
            <person name="Kuo A."/>
            <person name="Kohler A."/>
            <person name="Nagy L.G."/>
            <person name="Floudas D."/>
            <person name="Copeland A."/>
            <person name="Barry K.W."/>
            <person name="Cichocki N."/>
            <person name="Veneault-Fourrey C."/>
            <person name="LaButti K."/>
            <person name="Lindquist E.A."/>
            <person name="Lipzen A."/>
            <person name="Lundell T."/>
            <person name="Morin E."/>
            <person name="Murat C."/>
            <person name="Sun H."/>
            <person name="Tunlid A."/>
            <person name="Henrissat B."/>
            <person name="Grigoriev I.V."/>
            <person name="Hibbett D.S."/>
            <person name="Martin F."/>
            <person name="Nordberg H.P."/>
            <person name="Cantor M.N."/>
            <person name="Hua S.X."/>
        </authorList>
    </citation>
    <scope>NUCLEOTIDE SEQUENCE [LARGE SCALE GENOMIC DNA]</scope>
    <source>
        <strain evidence="2 3">LaAM-08-1</strain>
    </source>
</reference>
<organism evidence="2 3">
    <name type="scientific">Laccaria amethystina LaAM-08-1</name>
    <dbReference type="NCBI Taxonomy" id="1095629"/>
    <lineage>
        <taxon>Eukaryota</taxon>
        <taxon>Fungi</taxon>
        <taxon>Dikarya</taxon>
        <taxon>Basidiomycota</taxon>
        <taxon>Agaricomycotina</taxon>
        <taxon>Agaricomycetes</taxon>
        <taxon>Agaricomycetidae</taxon>
        <taxon>Agaricales</taxon>
        <taxon>Agaricineae</taxon>
        <taxon>Hydnangiaceae</taxon>
        <taxon>Laccaria</taxon>
    </lineage>
</organism>
<evidence type="ECO:0000256" key="1">
    <source>
        <dbReference type="SAM" id="Phobius"/>
    </source>
</evidence>
<feature type="transmembrane region" description="Helical" evidence="1">
    <location>
        <begin position="15"/>
        <end position="38"/>
    </location>
</feature>
<keyword evidence="1" id="KW-1133">Transmembrane helix</keyword>
<feature type="non-terminal residue" evidence="2">
    <location>
        <position position="137"/>
    </location>
</feature>
<accession>A0A0C9WJM6</accession>
<keyword evidence="1" id="KW-0812">Transmembrane</keyword>
<dbReference type="Proteomes" id="UP000054477">
    <property type="component" value="Unassembled WGS sequence"/>
</dbReference>
<keyword evidence="3" id="KW-1185">Reference proteome</keyword>
<evidence type="ECO:0000313" key="3">
    <source>
        <dbReference type="Proteomes" id="UP000054477"/>
    </source>
</evidence>
<protein>
    <submittedName>
        <fullName evidence="2">Uncharacterized protein</fullName>
    </submittedName>
</protein>
<evidence type="ECO:0000313" key="2">
    <source>
        <dbReference type="EMBL" id="KIJ94959.1"/>
    </source>
</evidence>